<evidence type="ECO:0000256" key="7">
    <source>
        <dbReference type="ARBA" id="ARBA00023006"/>
    </source>
</evidence>
<accession>A0A1R1X4Z8</accession>
<comment type="subcellular location">
    <subcellularLocation>
        <location evidence="1">Endoplasmic reticulum membrane</location>
        <topology evidence="1">Peripheral membrane protein</topology>
    </subcellularLocation>
    <subcellularLocation>
        <location evidence="2">Preautophagosomal structure membrane</location>
        <topology evidence="2">Peripheral membrane protein</topology>
    </subcellularLocation>
</comment>
<evidence type="ECO:0000256" key="6">
    <source>
        <dbReference type="ARBA" id="ARBA00022824"/>
    </source>
</evidence>
<evidence type="ECO:0000256" key="9">
    <source>
        <dbReference type="ARBA" id="ARBA00023136"/>
    </source>
</evidence>
<feature type="region of interest" description="Disordered" evidence="12">
    <location>
        <begin position="2012"/>
        <end position="2048"/>
    </location>
</feature>
<evidence type="ECO:0000256" key="1">
    <source>
        <dbReference type="ARBA" id="ARBA00004406"/>
    </source>
</evidence>
<keyword evidence="6" id="KW-0256">Endoplasmic reticulum</keyword>
<evidence type="ECO:0000256" key="5">
    <source>
        <dbReference type="ARBA" id="ARBA00022448"/>
    </source>
</evidence>
<dbReference type="GO" id="GO:0000422">
    <property type="term" value="P:autophagy of mitochondrion"/>
    <property type="evidence" value="ECO:0007669"/>
    <property type="project" value="TreeGrafter"/>
</dbReference>
<dbReference type="GO" id="GO:0061709">
    <property type="term" value="P:reticulophagy"/>
    <property type="evidence" value="ECO:0007669"/>
    <property type="project" value="TreeGrafter"/>
</dbReference>
<evidence type="ECO:0000313" key="14">
    <source>
        <dbReference type="Proteomes" id="UP000187283"/>
    </source>
</evidence>
<proteinExistence type="inferred from homology"/>
<evidence type="ECO:0000256" key="2">
    <source>
        <dbReference type="ARBA" id="ARBA00004623"/>
    </source>
</evidence>
<gene>
    <name evidence="13" type="ORF">AYI70_g10778</name>
</gene>
<keyword evidence="5" id="KW-0813">Transport</keyword>
<comment type="catalytic activity">
    <reaction evidence="11">
        <text>a 1,2-diacyl-sn-glycero-3-phosphoethanolamine(in) = a 1,2-diacyl-sn-glycero-3-phosphoethanolamine(out)</text>
        <dbReference type="Rhea" id="RHEA:38895"/>
        <dbReference type="ChEBI" id="CHEBI:64612"/>
    </reaction>
</comment>
<dbReference type="GO" id="GO:0000045">
    <property type="term" value="P:autophagosome assembly"/>
    <property type="evidence" value="ECO:0007669"/>
    <property type="project" value="TreeGrafter"/>
</dbReference>
<dbReference type="GO" id="GO:0034045">
    <property type="term" value="C:phagophore assembly site membrane"/>
    <property type="evidence" value="ECO:0007669"/>
    <property type="project" value="UniProtKB-SubCell"/>
</dbReference>
<feature type="region of interest" description="Disordered" evidence="12">
    <location>
        <begin position="291"/>
        <end position="321"/>
    </location>
</feature>
<sequence length="2171" mass="244076">MWPSNWGFSIFNEKTSLQKRLVKFIIQRTIGRFVKNNLDWDKDLDVQISSGICVLKNVKLDEEAIKSYFTDGGQSILDSSVYIADDFLKAELFNNNPKSNTGILNPIPVNDRIEDDSKLDFFSDVIDKIIFGTDIFINNAKFNFNFSPRNQSKSHHSNKTSDSLISSFILQFSKLSLTSYSHPVSENANTPPNSKNFNFGETKYKYVNFGKIEKCISLDNFRVLLKHHSKNYTLISILDSQPQATLTLFHKLKVSRLEPIYLNDHSSELGIYNEDEFSVPMPGEFRDIQYENTKNSNNGSATSINRNNSNHNESDDKLENNNQDFSEGWEIDLKIGTVAVLLIPDIIDDLLYFSDIISNWLHIKSKTDEIIKNFQSNQFAFNSSSPPAPEISFKSQPPTSSVAKNLFSVSISKTIFCLISPDADYINQNLINSKKDSLYTWDSNTSFDSLMKFLVSFKHLRLVISDFNIKIDFTPQPLAQDALEVPTSTNNSREITETSPFLEFSASKLDIVEYDFLQDIRNFDILKLNKSLFSPDSSPENLDIKGWFSHEFKSGRVDISPIQLDISLKMLDRFEPYKNINLSSQAKSKSSSLNKVSNKNRVGTLKNHRHGYANQNFEGSFPADNCDEDSDFITKNNSDTFIQINDYINSESISRTKKIRIPNENSAPIETSTTKSEVFLSSKLIRLCITLPSIHDDNDQNNEYMNRLKNMEIYDFLIINENAPKKHDSSKSSDKVLIVDWLDVQIYKTSRENISNDILSKDNNKTSNSGVRFESGHLDIYLLKSGAKELNSDIPPKNSNRFSPENMVLVASINPDNSITGNGIPDLSFPSLEVTLLPQNSQKSTASSSNKNSFQFIPRPPALVGLQGSISHDAKSRRSLEAEMDSSTHYMKKCLDRAQVTINLILPIAFISLNQEKISLLKNYMETISLWLNKQQQLQSQSLSLDSSGKLNDKILSVLSANLSEIVITIENSLKHEIHLNSTTAFVIAGLVEDEKTYCHLHSQSLDIHSINKNLEILQIISSTACKRSFDNIKLPQLSFDYLMTPKVEDLNELVIRVDWSTLDLEHIDTIKNDLVDFFSPGNHEISQPPANDTDFRSTPKSNSVKKLQESDNLYYISSPSSSPDPTDQLETSPLQLYLFIRNISFRCAIGSENINLPINKSCPKSIVLAVESIIFINLFSPQNSISSADNDTYKFITSGILLFGEPSFASEMAKNLMPFPNTSLDNKSSNALVNLEKFWSNQGLISLLHIVTIDFCIKQKLGIVECETIKIDVNRDTVKTIKLVSDFLGAKFSNSNENSNKNNDSIFNFGSNASNDVDVFNDVDIHAFKPKNSIESINNTFSKLSLNKPTHNLTSSVYSNEISQMGNSNMTSSTSVNTTPNINDEYLEPEYENVSASEAQGIMLEFRKKASEYRSQGQELNEFQNLDFNYLDDNDSHLYSSNKKAIVPRNIPHSHSYNSNIEPSNPSSSKIGVKINAKINSVNKISEDKQDMKTFSYVDDSSIDWIEDYIGESAESSINGSNSQKSIADENVAKDDPSHIKRELKFKLNLAIGKIQVFLFDSNSWSTDDGPIKLNFNQKPQIEFELKNKRLQFVMYEDSSDIKWDLVTNLSQINIYDLIENSQWSKFLTRMQESDYKNYGIHPTLFHSESNQVTNIPNIEWIKSSKYTDPILPDILKVRIEAVRVKNNNATFSGQHIQSNDEAIEYRLDFGISPIRSYIDQDALVFLIGFFSSNESEPVNKAGKNLNSPTDARNNIGYYKTKKRSLNDSNSSPYFQAVSISQIILKFDYKPKLYPLASNDLLPDSLNKLPLVVEILNLIAIEEASLSLRPIQLRGISGFDSLVAKALQIWMPHVRESQIPGVVGSITPLKPLSNLGTAMVDMVVLPISEYKKNGKWYKGFQKGLNALAKVSAVETMNISTKLAVNAQNIFEQAGEILNVPTSNSQFTNGGFSESDGIGKDGPSSNKSKYASQPRNVTEGVKQAYHGMARNFGQVAQTILAIPIQISEGGDDDSVHFGYVDSKTSNDEENDHLPAESSSNQGNFIDDSDFEEYGASQQEREDSDDQFVFLDYSNSKTRKHGSNSLGATTSVSSSGGGISGKQRARVNSSVKNVVRAVPVAILNPIIGASEAVSKTLLGLRNSLEKNRNEKLQDVRIHYFNINFYFFFFFKS</sequence>
<feature type="compositionally biased region" description="Polar residues" evidence="12">
    <location>
        <begin position="291"/>
        <end position="311"/>
    </location>
</feature>
<dbReference type="Proteomes" id="UP000187283">
    <property type="component" value="Unassembled WGS sequence"/>
</dbReference>
<dbReference type="OrthoDB" id="18982at2759"/>
<keyword evidence="7" id="KW-0072">Autophagy</keyword>
<dbReference type="PANTHER" id="PTHR13190">
    <property type="entry name" value="AUTOPHAGY-RELATED 2, ISOFORM A"/>
    <property type="match status" value="1"/>
</dbReference>
<dbReference type="EMBL" id="LSSN01005344">
    <property type="protein sequence ID" value="OMJ09703.1"/>
    <property type="molecule type" value="Genomic_DNA"/>
</dbReference>
<comment type="caution">
    <text evidence="13">The sequence shown here is derived from an EMBL/GenBank/DDBJ whole genome shotgun (WGS) entry which is preliminary data.</text>
</comment>
<evidence type="ECO:0000256" key="3">
    <source>
        <dbReference type="ARBA" id="ARBA00009714"/>
    </source>
</evidence>
<evidence type="ECO:0000256" key="8">
    <source>
        <dbReference type="ARBA" id="ARBA00023055"/>
    </source>
</evidence>
<dbReference type="GO" id="GO:0006869">
    <property type="term" value="P:lipid transport"/>
    <property type="evidence" value="ECO:0007669"/>
    <property type="project" value="UniProtKB-KW"/>
</dbReference>
<keyword evidence="14" id="KW-1185">Reference proteome</keyword>
<keyword evidence="9" id="KW-0472">Membrane</keyword>
<dbReference type="PANTHER" id="PTHR13190:SF1">
    <property type="entry name" value="AUTOPHAGY-RELATED 2, ISOFORM A"/>
    <property type="match status" value="1"/>
</dbReference>
<dbReference type="GO" id="GO:0043495">
    <property type="term" value="F:protein-membrane adaptor activity"/>
    <property type="evidence" value="ECO:0007669"/>
    <property type="project" value="TreeGrafter"/>
</dbReference>
<evidence type="ECO:0000256" key="4">
    <source>
        <dbReference type="ARBA" id="ARBA00018070"/>
    </source>
</evidence>
<evidence type="ECO:0000256" key="11">
    <source>
        <dbReference type="ARBA" id="ARBA00024615"/>
    </source>
</evidence>
<evidence type="ECO:0000256" key="12">
    <source>
        <dbReference type="SAM" id="MobiDB-lite"/>
    </source>
</evidence>
<feature type="compositionally biased region" description="Low complexity" evidence="12">
    <location>
        <begin position="2082"/>
        <end position="2093"/>
    </location>
</feature>
<organism evidence="13 14">
    <name type="scientific">Smittium culicis</name>
    <dbReference type="NCBI Taxonomy" id="133412"/>
    <lineage>
        <taxon>Eukaryota</taxon>
        <taxon>Fungi</taxon>
        <taxon>Fungi incertae sedis</taxon>
        <taxon>Zoopagomycota</taxon>
        <taxon>Kickxellomycotina</taxon>
        <taxon>Harpellomycetes</taxon>
        <taxon>Harpellales</taxon>
        <taxon>Legeriomycetaceae</taxon>
        <taxon>Smittium</taxon>
    </lineage>
</organism>
<keyword evidence="8" id="KW-0445">Lipid transport</keyword>
<protein>
    <recommendedName>
        <fullName evidence="4">Autophagy-related protein 2</fullName>
    </recommendedName>
</protein>
<comment type="catalytic activity">
    <reaction evidence="10">
        <text>a 1,2-diacyl-sn-glycero-3-phospho-L-serine(in) = a 1,2-diacyl-sn-glycero-3-phospho-L-serine(out)</text>
        <dbReference type="Rhea" id="RHEA:38663"/>
        <dbReference type="ChEBI" id="CHEBI:57262"/>
    </reaction>
</comment>
<feature type="region of interest" description="Disordered" evidence="12">
    <location>
        <begin position="2077"/>
        <end position="2103"/>
    </location>
</feature>
<dbReference type="Pfam" id="PF13329">
    <property type="entry name" value="ATG2_CAD"/>
    <property type="match status" value="1"/>
</dbReference>
<dbReference type="GO" id="GO:0061723">
    <property type="term" value="P:glycophagy"/>
    <property type="evidence" value="ECO:0007669"/>
    <property type="project" value="TreeGrafter"/>
</dbReference>
<dbReference type="InterPro" id="IPR026849">
    <property type="entry name" value="ATG2"/>
</dbReference>
<evidence type="ECO:0000313" key="13">
    <source>
        <dbReference type="EMBL" id="OMJ09703.1"/>
    </source>
</evidence>
<comment type="similarity">
    <text evidence="3">Belongs to the ATG2 family.</text>
</comment>
<dbReference type="GO" id="GO:0034727">
    <property type="term" value="P:piecemeal microautophagy of the nucleus"/>
    <property type="evidence" value="ECO:0007669"/>
    <property type="project" value="TreeGrafter"/>
</dbReference>
<dbReference type="GO" id="GO:0005789">
    <property type="term" value="C:endoplasmic reticulum membrane"/>
    <property type="evidence" value="ECO:0007669"/>
    <property type="project" value="UniProtKB-SubCell"/>
</dbReference>
<feature type="region of interest" description="Disordered" evidence="12">
    <location>
        <begin position="1948"/>
        <end position="1976"/>
    </location>
</feature>
<evidence type="ECO:0000256" key="10">
    <source>
        <dbReference type="ARBA" id="ARBA00024479"/>
    </source>
</evidence>
<dbReference type="GO" id="GO:0032266">
    <property type="term" value="F:phosphatidylinositol-3-phosphate binding"/>
    <property type="evidence" value="ECO:0007669"/>
    <property type="project" value="TreeGrafter"/>
</dbReference>
<feature type="compositionally biased region" description="Polar residues" evidence="12">
    <location>
        <begin position="1963"/>
        <end position="1976"/>
    </location>
</feature>
<dbReference type="STRING" id="133412.A0A1R1X4Z8"/>
<name>A0A1R1X4Z8_9FUNG</name>
<reference evidence="13 14" key="1">
    <citation type="submission" date="2017-01" db="EMBL/GenBank/DDBJ databases">
        <authorList>
            <person name="Mah S.A."/>
            <person name="Swanson W.J."/>
            <person name="Moy G.W."/>
            <person name="Vacquier V.D."/>
        </authorList>
    </citation>
    <scope>NUCLEOTIDE SEQUENCE [LARGE SCALE GENOMIC DNA]</scope>
    <source>
        <strain evidence="13 14">GSMNP</strain>
    </source>
</reference>
<dbReference type="GO" id="GO:0061908">
    <property type="term" value="C:phagophore"/>
    <property type="evidence" value="ECO:0007669"/>
    <property type="project" value="TreeGrafter"/>
</dbReference>